<name>A0AA88JAK0_FICCA</name>
<sequence>MGIRFFPGNFITRPEFTLSSTPAVYPGQVVARVVVVDLDRSSLVTPECHLVGPLLSTPRRPALADGGALPQHSVRRLTPNA</sequence>
<dbReference type="EMBL" id="BTGU01000371">
    <property type="protein sequence ID" value="GMN66849.1"/>
    <property type="molecule type" value="Genomic_DNA"/>
</dbReference>
<proteinExistence type="predicted"/>
<evidence type="ECO:0000313" key="6">
    <source>
        <dbReference type="Proteomes" id="UP001187192"/>
    </source>
</evidence>
<evidence type="ECO:0000256" key="1">
    <source>
        <dbReference type="SAM" id="MobiDB-lite"/>
    </source>
</evidence>
<keyword evidence="6" id="KW-1185">Reference proteome</keyword>
<evidence type="ECO:0000313" key="5">
    <source>
        <dbReference type="EMBL" id="GMN66849.1"/>
    </source>
</evidence>
<dbReference type="Proteomes" id="UP001187192">
    <property type="component" value="Unassembled WGS sequence"/>
</dbReference>
<evidence type="ECO:0000313" key="2">
    <source>
        <dbReference type="EMBL" id="GMN66808.1"/>
    </source>
</evidence>
<accession>A0AA88JAK0</accession>
<dbReference type="EMBL" id="BTGU01000369">
    <property type="protein sequence ID" value="GMN66827.1"/>
    <property type="molecule type" value="Genomic_DNA"/>
</dbReference>
<feature type="region of interest" description="Disordered" evidence="1">
    <location>
        <begin position="61"/>
        <end position="81"/>
    </location>
</feature>
<evidence type="ECO:0000313" key="3">
    <source>
        <dbReference type="EMBL" id="GMN66827.1"/>
    </source>
</evidence>
<reference evidence="4" key="1">
    <citation type="submission" date="2023-07" db="EMBL/GenBank/DDBJ databases">
        <title>draft genome sequence of fig (Ficus carica).</title>
        <authorList>
            <person name="Takahashi T."/>
            <person name="Nishimura K."/>
        </authorList>
    </citation>
    <scope>NUCLEOTIDE SEQUENCE</scope>
</reference>
<dbReference type="EMBL" id="BTGU01000370">
    <property type="protein sequence ID" value="GMN66830.1"/>
    <property type="molecule type" value="Genomic_DNA"/>
</dbReference>
<comment type="caution">
    <text evidence="4">The sequence shown here is derived from an EMBL/GenBank/DDBJ whole genome shotgun (WGS) entry which is preliminary data.</text>
</comment>
<dbReference type="EMBL" id="BTGU01000368">
    <property type="protein sequence ID" value="GMN66808.1"/>
    <property type="molecule type" value="Genomic_DNA"/>
</dbReference>
<dbReference type="AlphaFoldDB" id="A0AA88JAK0"/>
<organism evidence="4 6">
    <name type="scientific">Ficus carica</name>
    <name type="common">Common fig</name>
    <dbReference type="NCBI Taxonomy" id="3494"/>
    <lineage>
        <taxon>Eukaryota</taxon>
        <taxon>Viridiplantae</taxon>
        <taxon>Streptophyta</taxon>
        <taxon>Embryophyta</taxon>
        <taxon>Tracheophyta</taxon>
        <taxon>Spermatophyta</taxon>
        <taxon>Magnoliopsida</taxon>
        <taxon>eudicotyledons</taxon>
        <taxon>Gunneridae</taxon>
        <taxon>Pentapetalae</taxon>
        <taxon>rosids</taxon>
        <taxon>fabids</taxon>
        <taxon>Rosales</taxon>
        <taxon>Moraceae</taxon>
        <taxon>Ficeae</taxon>
        <taxon>Ficus</taxon>
    </lineage>
</organism>
<evidence type="ECO:0000313" key="4">
    <source>
        <dbReference type="EMBL" id="GMN66830.1"/>
    </source>
</evidence>
<protein>
    <submittedName>
        <fullName evidence="4">Uncharacterized protein</fullName>
    </submittedName>
</protein>
<gene>
    <name evidence="2" type="ORF">TIFTF001_035875</name>
    <name evidence="3" type="ORF">TIFTF001_035892</name>
    <name evidence="4" type="ORF">TIFTF001_035897</name>
    <name evidence="5" type="ORF">TIFTF001_035914</name>
</gene>